<gene>
    <name evidence="8" type="ORF">IFR04_010160</name>
</gene>
<dbReference type="EMBL" id="JAFJYH010000177">
    <property type="protein sequence ID" value="KAG4416701.1"/>
    <property type="molecule type" value="Genomic_DNA"/>
</dbReference>
<sequence length="2220" mass="245096">MAPWDILFAVKKSDPVARVQAFIDGYKNIPDYEGFDGPLMKAIKVESASITQNSKSSAPSAKTTFSILVTPDFENPRGFMHGGAQALLVDMCTTMAVAPLSSEEFWHFGGLTRTLNVTCLKPVPGGEVVYVDCEVKGIGKRLAHISCILRNADGDILALGEHGKAAIPISQAAGNWCHFGMDSDDSHEFVLVDDEDINDYNETSVAPQPPEVLAKIQKWLEPTDFDSESSEYHKHLSSYLPGTGEWVQETESYQQWHESPANGSLWLKATAGAGKSVLAAMLADKLAKIEKVPVLFFFFRQIITTNHDPQSMVRDWISMILNQSPQLQTRMKYYVDEHRSLETISANELWQHLVSALVSIPKVYCVADALDEMDIDKQEFFANLVNLGKRKPTSIKVLLTSRPLPRIEAFFRSPSVLQVRLEQLKVDKDIAVYVDHRLQLANVEGELKASIKQAIGGKAQGSFLYARLMMDELLDHLKQMVPDIKYIERSLTWLPITLEDMYNGMLIDHSLRSRVSQDLQLTILEWVTHSSRPLRLLELAFVIDLQRGSGKSSKDAKAIARAACGPLLEILEDETVSVIHHSFTEFLMDESRRSRPAGNHSHPQFPVIDSVAAHRSMAVTCFKYLDSGCLTDWKLTERKEEDDFYSPKKQTQQAIKMKHPFLDYAMNNFYVHACKCDIDGSLLSQLDAFMRSDNPAFSAWVDMTWANTYQLAKITPLHVAAWTGMAAFASYLLNYGAESNTGDGQLRTPLSWASAKGHTEVVASLLKFVTDPDVDDDHGLKPLHYAALGNHYKIVKLLLDSGVSPLTGKTKDYDRRCGSSPSSIGESPLMYASRSGSVDSVREMIPFLTIENLHQALCWASATGKAQVVDLLLAVPGVVADPPGHPDTPLFLAASGLHSDVMQSLLRKGADANKISQNTHHRQGYTIYDLMEKGKIGPTPLHAICGVTNQSFSRQHDDENMRKCFQLLKYKCDMNPIDKEGNTPLHYSVKNKDQAGLSILLLENGADPTIRDKLGHTALHLLNLHEDCGPLIDLLLGKGASMNDRSSDGQTPLHCMVNSIHELPLEPLLSRVADWNVADKNGNTPLHILLSQSYHPERGLQVLLSAGADAHHRNKKGEVPIHVLKELNPGHGKSPLPLLLAAGADLEAKDHSGRTVLSRLTDTHSYNFQKTVQYLVELGANVNCRDYEGNSILHRICRKTPDVTAIKFFVEAGVSPLSLNNAGNNLLHELFSRVTTAENLADILAILLKFNVPPTAKNNLGQTPLHVICSQTPPSYSISKTIDLVLQSPCGASIDVEDNNGIRPVHLAAAISEQLLSKLMNYGADLQAVTYEGLNLLHISARLRQPNIVGLLIEKLSTSDVLSLLYSVDDYGRTPLHYACRSGRPETVAILLDSGADVNISDKKNLAPLHACAEIEEEKLLWSMKPTGTTRACGILINEKARPDPEGQSHSWGAHQSMWNIVRPGNQTARIQEIIRLLIQHGAEIAFSGRISSPIDLAIQRGCADMVDELLPLMEPIYAKAREEKRSYGELAVSRNSIFQENYLLSLSNVVLQEEDVQNRLAHGSLCNNLLSLGRLNALETLPNLGVDFSPNTDGYSDFLTTLVKCGYADLFQSLGHSVATSGWINGIRSGERSKSLDSYLVTAVNSELPNLDIIKIAVEIFGADVNIQPVVKVYPTGNTGVDAAGPTPLHILSSGTRWWQTDAIKYLLSKGANVELKNQLGQSVLNYALSPSHSFETYRRKETVQILLEHGADPNSMDNDGMSCLNHAMHDLELVTLLIEHGADVTLGEKPVLFSVITSLNVAAVSALLKAGADCNAKQRRVDRSKPMSHRGPGAPDPDSTPLHHAASSKFNTPEDHIAATEIVRLLLEHGADPYLQFREDATLVHDVFKTGGIMQPFLDLERLDLEHRDQNGQTLLLAASQSRSGTREPSQVPNRPGDPRTYDARVAEVRARYAGDPSAFVSVYQRGGNLEAVDNEGNSVFHFLAERGSNRSQYEQGFNLLLGSGKSIIDQPNKKGFTALHIALAKSNWWAVRNLRDAGANALLKDPNGNTPLHHFATALLPDQEKQELLLNGLLEIGVPIDEKNNLGETPLFRYFTSFPGITSESQEPFSTFLKAGADMYTRNSEGETLLHLMAKKVNHNDRFDFYVFGKRGPNADGFKFLMEMGLDPMAEDNSHRTPLDVAAACSNNLVLDLFKRDKPTVPEVVVEQPEPFWFLEK</sequence>
<evidence type="ECO:0000313" key="8">
    <source>
        <dbReference type="EMBL" id="KAG4416701.1"/>
    </source>
</evidence>
<feature type="repeat" description="ANK" evidence="3">
    <location>
        <begin position="1081"/>
        <end position="1115"/>
    </location>
</feature>
<feature type="repeat" description="ANK" evidence="3">
    <location>
        <begin position="745"/>
        <end position="777"/>
    </location>
</feature>
<dbReference type="SUPFAM" id="SSF54637">
    <property type="entry name" value="Thioesterase/thiol ester dehydrase-isomerase"/>
    <property type="match status" value="1"/>
</dbReference>
<dbReference type="Pfam" id="PF12796">
    <property type="entry name" value="Ank_2"/>
    <property type="match status" value="4"/>
</dbReference>
<dbReference type="InterPro" id="IPR002110">
    <property type="entry name" value="Ankyrin_rpt"/>
</dbReference>
<dbReference type="Pfam" id="PF00023">
    <property type="entry name" value="Ank"/>
    <property type="match status" value="1"/>
</dbReference>
<evidence type="ECO:0008006" key="10">
    <source>
        <dbReference type="Google" id="ProtNLM"/>
    </source>
</evidence>
<dbReference type="PROSITE" id="PS50297">
    <property type="entry name" value="ANK_REP_REGION"/>
    <property type="match status" value="6"/>
</dbReference>
<feature type="repeat" description="ANK" evidence="3">
    <location>
        <begin position="1014"/>
        <end position="1047"/>
    </location>
</feature>
<comment type="caution">
    <text evidence="8">The sequence shown here is derived from an EMBL/GenBank/DDBJ whole genome shotgun (WGS) entry which is preliminary data.</text>
</comment>
<keyword evidence="9" id="KW-1185">Reference proteome</keyword>
<accession>A0A8H7TC01</accession>
<feature type="repeat" description="ANK" evidence="3">
    <location>
        <begin position="1685"/>
        <end position="1720"/>
    </location>
</feature>
<feature type="repeat" description="ANK" evidence="3">
    <location>
        <begin position="1371"/>
        <end position="1403"/>
    </location>
</feature>
<dbReference type="InterPro" id="IPR006683">
    <property type="entry name" value="Thioestr_dom"/>
</dbReference>
<feature type="repeat" description="ANK" evidence="3">
    <location>
        <begin position="980"/>
        <end position="1013"/>
    </location>
</feature>
<dbReference type="Pfam" id="PF24883">
    <property type="entry name" value="NPHP3_N"/>
    <property type="match status" value="1"/>
</dbReference>
<evidence type="ECO:0000259" key="7">
    <source>
        <dbReference type="Pfam" id="PF24883"/>
    </source>
</evidence>
<keyword evidence="2 3" id="KW-0040">ANK repeat</keyword>
<organism evidence="8 9">
    <name type="scientific">Cadophora malorum</name>
    <dbReference type="NCBI Taxonomy" id="108018"/>
    <lineage>
        <taxon>Eukaryota</taxon>
        <taxon>Fungi</taxon>
        <taxon>Dikarya</taxon>
        <taxon>Ascomycota</taxon>
        <taxon>Pezizomycotina</taxon>
        <taxon>Leotiomycetes</taxon>
        <taxon>Helotiales</taxon>
        <taxon>Ploettnerulaceae</taxon>
        <taxon>Cadophora</taxon>
    </lineage>
</organism>
<dbReference type="Gene3D" id="1.25.40.20">
    <property type="entry name" value="Ankyrin repeat-containing domain"/>
    <property type="match status" value="6"/>
</dbReference>
<dbReference type="Pfam" id="PF22939">
    <property type="entry name" value="WHD_GPIID"/>
    <property type="match status" value="1"/>
</dbReference>
<keyword evidence="1" id="KW-0677">Repeat</keyword>
<evidence type="ECO:0000256" key="4">
    <source>
        <dbReference type="SAM" id="MobiDB-lite"/>
    </source>
</evidence>
<evidence type="ECO:0000259" key="6">
    <source>
        <dbReference type="Pfam" id="PF22939"/>
    </source>
</evidence>
<feature type="repeat" description="ANK" evidence="3">
    <location>
        <begin position="778"/>
        <end position="804"/>
    </location>
</feature>
<dbReference type="Gene3D" id="3.10.129.10">
    <property type="entry name" value="Hotdog Thioesterase"/>
    <property type="match status" value="1"/>
</dbReference>
<evidence type="ECO:0000256" key="1">
    <source>
        <dbReference type="ARBA" id="ARBA00022737"/>
    </source>
</evidence>
<protein>
    <recommendedName>
        <fullName evidence="10">Ankyrin</fullName>
    </recommendedName>
</protein>
<dbReference type="PROSITE" id="PS50088">
    <property type="entry name" value="ANK_REPEAT"/>
    <property type="match status" value="11"/>
</dbReference>
<evidence type="ECO:0000256" key="3">
    <source>
        <dbReference type="PROSITE-ProRule" id="PRU00023"/>
    </source>
</evidence>
<dbReference type="SMART" id="SM00248">
    <property type="entry name" value="ANK"/>
    <property type="match status" value="26"/>
</dbReference>
<feature type="domain" description="Thioesterase" evidence="5">
    <location>
        <begin position="78"/>
        <end position="155"/>
    </location>
</feature>
<dbReference type="InterPro" id="IPR054471">
    <property type="entry name" value="GPIID_WHD"/>
</dbReference>
<feature type="repeat" description="ANK" evidence="3">
    <location>
        <begin position="885"/>
        <end position="917"/>
    </location>
</feature>
<evidence type="ECO:0000256" key="2">
    <source>
        <dbReference type="ARBA" id="ARBA00023043"/>
    </source>
</evidence>
<evidence type="ECO:0000313" key="9">
    <source>
        <dbReference type="Proteomes" id="UP000664132"/>
    </source>
</evidence>
<dbReference type="SUPFAM" id="SSF48403">
    <property type="entry name" value="Ankyrin repeat"/>
    <property type="match status" value="5"/>
</dbReference>
<dbReference type="Proteomes" id="UP000664132">
    <property type="component" value="Unassembled WGS sequence"/>
</dbReference>
<name>A0A8H7TC01_9HELO</name>
<evidence type="ECO:0000259" key="5">
    <source>
        <dbReference type="Pfam" id="PF03061"/>
    </source>
</evidence>
<dbReference type="Pfam" id="PF03061">
    <property type="entry name" value="4HBT"/>
    <property type="match status" value="1"/>
</dbReference>
<feature type="region of interest" description="Disordered" evidence="4">
    <location>
        <begin position="1921"/>
        <end position="1943"/>
    </location>
</feature>
<dbReference type="PANTHER" id="PTHR24198:SF165">
    <property type="entry name" value="ANKYRIN REPEAT-CONTAINING PROTEIN-RELATED"/>
    <property type="match status" value="1"/>
</dbReference>
<dbReference type="InterPro" id="IPR029069">
    <property type="entry name" value="HotDog_dom_sf"/>
</dbReference>
<feature type="domain" description="Nephrocystin 3-like N-terminal" evidence="7">
    <location>
        <begin position="242"/>
        <end position="402"/>
    </location>
</feature>
<dbReference type="InterPro" id="IPR056884">
    <property type="entry name" value="NPHP3-like_N"/>
</dbReference>
<reference evidence="8" key="1">
    <citation type="submission" date="2021-02" db="EMBL/GenBank/DDBJ databases">
        <title>Genome sequence Cadophora malorum strain M34.</title>
        <authorList>
            <person name="Stefanovic E."/>
            <person name="Vu D."/>
            <person name="Scully C."/>
            <person name="Dijksterhuis J."/>
            <person name="Roader J."/>
            <person name="Houbraken J."/>
        </authorList>
    </citation>
    <scope>NUCLEOTIDE SEQUENCE</scope>
    <source>
        <strain evidence="8">M34</strain>
    </source>
</reference>
<proteinExistence type="predicted"/>
<dbReference type="InterPro" id="IPR027417">
    <property type="entry name" value="P-loop_NTPase"/>
</dbReference>
<dbReference type="PRINTS" id="PR01415">
    <property type="entry name" value="ANKYRIN"/>
</dbReference>
<dbReference type="PANTHER" id="PTHR24198">
    <property type="entry name" value="ANKYRIN REPEAT AND PROTEIN KINASE DOMAIN-CONTAINING PROTEIN"/>
    <property type="match status" value="1"/>
</dbReference>
<feature type="repeat" description="ANK" evidence="3">
    <location>
        <begin position="1721"/>
        <end position="1760"/>
    </location>
</feature>
<dbReference type="Gene3D" id="3.40.50.300">
    <property type="entry name" value="P-loop containing nucleotide triphosphate hydrolases"/>
    <property type="match status" value="1"/>
</dbReference>
<feature type="compositionally biased region" description="Polar residues" evidence="4">
    <location>
        <begin position="1921"/>
        <end position="1935"/>
    </location>
</feature>
<dbReference type="CDD" id="cd03443">
    <property type="entry name" value="PaaI_thioesterase"/>
    <property type="match status" value="1"/>
</dbReference>
<feature type="repeat" description="ANK" evidence="3">
    <location>
        <begin position="2017"/>
        <end position="2049"/>
    </location>
</feature>
<feature type="region of interest" description="Disordered" evidence="4">
    <location>
        <begin position="1817"/>
        <end position="1855"/>
    </location>
</feature>
<dbReference type="SUPFAM" id="SSF52540">
    <property type="entry name" value="P-loop containing nucleoside triphosphate hydrolases"/>
    <property type="match status" value="1"/>
</dbReference>
<feature type="repeat" description="ANK" evidence="3">
    <location>
        <begin position="712"/>
        <end position="744"/>
    </location>
</feature>
<dbReference type="InterPro" id="IPR036770">
    <property type="entry name" value="Ankyrin_rpt-contain_sf"/>
</dbReference>
<dbReference type="OrthoDB" id="21416at2759"/>
<feature type="domain" description="GPI inositol-deacylase winged helix" evidence="6">
    <location>
        <begin position="521"/>
        <end position="594"/>
    </location>
</feature>
<dbReference type="Pfam" id="PF13857">
    <property type="entry name" value="Ank_5"/>
    <property type="match status" value="1"/>
</dbReference>